<keyword evidence="3" id="KW-1185">Reference proteome</keyword>
<dbReference type="OrthoDB" id="582181at2"/>
<proteinExistence type="predicted"/>
<dbReference type="RefSeq" id="WP_015193605.1">
    <property type="nucleotide sequence ID" value="NC_019748.1"/>
</dbReference>
<sequence length="141" mass="16341">MGEAKRRKQSDPSYGKLPLLTSERQKEKHFEQLLDELFSTFDNEIKQLAKADSITEEYDRIKDQLSTWFADKLNNYRNSDRSLIATSLVSFWAEMIQQNRTSPVLLKCMSEVLLPFLPPEQITSLLQIIKDIDAELTNTSI</sequence>
<name>K9XW94_STAC7</name>
<accession>K9XW94</accession>
<reference evidence="3" key="1">
    <citation type="journal article" date="2013" name="Proc. Natl. Acad. Sci. U.S.A.">
        <title>Improving the coverage of the cyanobacterial phylum using diversity-driven genome sequencing.</title>
        <authorList>
            <person name="Shih P.M."/>
            <person name="Wu D."/>
            <person name="Latifi A."/>
            <person name="Axen S.D."/>
            <person name="Fewer D.P."/>
            <person name="Talla E."/>
            <person name="Calteau A."/>
            <person name="Cai F."/>
            <person name="Tandeau de Marsac N."/>
            <person name="Rippka R."/>
            <person name="Herdman M."/>
            <person name="Sivonen K."/>
            <person name="Coursin T."/>
            <person name="Laurent T."/>
            <person name="Goodwin L."/>
            <person name="Nolan M."/>
            <person name="Davenport K.W."/>
            <person name="Han C.S."/>
            <person name="Rubin E.M."/>
            <person name="Eisen J.A."/>
            <person name="Woyke T."/>
            <person name="Gugger M."/>
            <person name="Kerfeld C.A."/>
        </authorList>
    </citation>
    <scope>NUCLEOTIDE SEQUENCE [LARGE SCALE GENOMIC DNA]</scope>
    <source>
        <strain evidence="3">ATCC 29371 / PCC 7437</strain>
    </source>
</reference>
<dbReference type="EMBL" id="CP003653">
    <property type="protein sequence ID" value="AFZ35937.1"/>
    <property type="molecule type" value="Genomic_DNA"/>
</dbReference>
<evidence type="ECO:0000313" key="2">
    <source>
        <dbReference type="EMBL" id="AFZ35937.1"/>
    </source>
</evidence>
<evidence type="ECO:0000256" key="1">
    <source>
        <dbReference type="SAM" id="MobiDB-lite"/>
    </source>
</evidence>
<dbReference type="KEGG" id="scs:Sta7437_2398"/>
<dbReference type="Proteomes" id="UP000010473">
    <property type="component" value="Chromosome"/>
</dbReference>
<organism evidence="2 3">
    <name type="scientific">Stanieria cyanosphaera (strain ATCC 29371 / PCC 7437)</name>
    <dbReference type="NCBI Taxonomy" id="111780"/>
    <lineage>
        <taxon>Bacteria</taxon>
        <taxon>Bacillati</taxon>
        <taxon>Cyanobacteriota</taxon>
        <taxon>Cyanophyceae</taxon>
        <taxon>Pleurocapsales</taxon>
        <taxon>Dermocarpellaceae</taxon>
        <taxon>Stanieria</taxon>
    </lineage>
</organism>
<dbReference type="eggNOG" id="ENOG50306Y3">
    <property type="taxonomic scope" value="Bacteria"/>
</dbReference>
<gene>
    <name evidence="2" type="ordered locus">Sta7437_2398</name>
</gene>
<dbReference type="HOGENOM" id="CLU_1824137_0_0_3"/>
<feature type="region of interest" description="Disordered" evidence="1">
    <location>
        <begin position="1"/>
        <end position="23"/>
    </location>
</feature>
<dbReference type="AlphaFoldDB" id="K9XW94"/>
<protein>
    <submittedName>
        <fullName evidence="2">Uncharacterized protein</fullName>
    </submittedName>
</protein>
<evidence type="ECO:0000313" key="3">
    <source>
        <dbReference type="Proteomes" id="UP000010473"/>
    </source>
</evidence>